<comment type="caution">
    <text evidence="2">The sequence shown here is derived from an EMBL/GenBank/DDBJ whole genome shotgun (WGS) entry which is preliminary data.</text>
</comment>
<dbReference type="STRING" id="1618443.UV73_C0001G0211"/>
<name>A0A0G1DLG2_9BACT</name>
<organism evidence="2 3">
    <name type="scientific">Candidatus Gottesmanbacteria bacterium GW2011_GWA2_43_14</name>
    <dbReference type="NCBI Taxonomy" id="1618443"/>
    <lineage>
        <taxon>Bacteria</taxon>
        <taxon>Candidatus Gottesmaniibacteriota</taxon>
    </lineage>
</organism>
<dbReference type="Proteomes" id="UP000034894">
    <property type="component" value="Unassembled WGS sequence"/>
</dbReference>
<dbReference type="AlphaFoldDB" id="A0A0G1DLG2"/>
<reference evidence="2 3" key="1">
    <citation type="journal article" date="2015" name="Nature">
        <title>rRNA introns, odd ribosomes, and small enigmatic genomes across a large radiation of phyla.</title>
        <authorList>
            <person name="Brown C.T."/>
            <person name="Hug L.A."/>
            <person name="Thomas B.C."/>
            <person name="Sharon I."/>
            <person name="Castelle C.J."/>
            <person name="Singh A."/>
            <person name="Wilkins M.J."/>
            <person name="Williams K.H."/>
            <person name="Banfield J.F."/>
        </authorList>
    </citation>
    <scope>NUCLEOTIDE SEQUENCE [LARGE SCALE GENOMIC DNA]</scope>
</reference>
<protein>
    <submittedName>
        <fullName evidence="2">Uncharacterized protein</fullName>
    </submittedName>
</protein>
<feature type="region of interest" description="Disordered" evidence="1">
    <location>
        <begin position="34"/>
        <end position="98"/>
    </location>
</feature>
<evidence type="ECO:0000313" key="2">
    <source>
        <dbReference type="EMBL" id="KKS98690.1"/>
    </source>
</evidence>
<accession>A0A0G1DLG2</accession>
<feature type="region of interest" description="Disordered" evidence="1">
    <location>
        <begin position="110"/>
        <end position="142"/>
    </location>
</feature>
<feature type="compositionally biased region" description="Gly residues" evidence="1">
    <location>
        <begin position="116"/>
        <end position="131"/>
    </location>
</feature>
<evidence type="ECO:0000256" key="1">
    <source>
        <dbReference type="SAM" id="MobiDB-lite"/>
    </source>
</evidence>
<sequence length="184" mass="19046">MKGGESMGKKILIIILILSFGFILNRSVNADWWERPTTRPTQPNEDRFLPTLPPQYNPSPTSKVSPTSPPVGGPEVTPSDNGGNGGNDEDDPCAAGKSYSGPYCGWTPDVDNSDVSGGGGNGEGGGIGGLSEGPAVSGLSETAGEEVGASDIMLLGGILCLLLYAKSKLNTDVANNLIGKRNRR</sequence>
<proteinExistence type="predicted"/>
<dbReference type="EMBL" id="LCFP01000001">
    <property type="protein sequence ID" value="KKS98690.1"/>
    <property type="molecule type" value="Genomic_DNA"/>
</dbReference>
<gene>
    <name evidence="2" type="ORF">UV73_C0001G0211</name>
</gene>
<evidence type="ECO:0000313" key="3">
    <source>
        <dbReference type="Proteomes" id="UP000034894"/>
    </source>
</evidence>